<dbReference type="GO" id="GO:0005524">
    <property type="term" value="F:ATP binding"/>
    <property type="evidence" value="ECO:0007669"/>
    <property type="project" value="UniProtKB-KW"/>
</dbReference>
<dbReference type="RefSeq" id="WP_317124353.1">
    <property type="nucleotide sequence ID" value="NZ_JAWJBA010000737.1"/>
</dbReference>
<reference evidence="6 7" key="1">
    <citation type="submission" date="2023-10" db="EMBL/GenBank/DDBJ databases">
        <title>Screening of Alkalihalobacillus lindianensis BZ-TG-R113 and Its Alleviation of Salt Stress on Rapeseed Growth.</title>
        <authorList>
            <person name="Zhao B."/>
            <person name="Guo T."/>
        </authorList>
    </citation>
    <scope>NUCLEOTIDE SEQUENCE [LARGE SCALE GENOMIC DNA]</scope>
    <source>
        <strain evidence="6 7">BZ-TG-R113</strain>
    </source>
</reference>
<organism evidence="6 7">
    <name type="scientific">Alkalihalophilus lindianensis</name>
    <dbReference type="NCBI Taxonomy" id="1630542"/>
    <lineage>
        <taxon>Bacteria</taxon>
        <taxon>Bacillati</taxon>
        <taxon>Bacillota</taxon>
        <taxon>Bacilli</taxon>
        <taxon>Bacillales</taxon>
        <taxon>Bacillaceae</taxon>
        <taxon>Alkalihalophilus</taxon>
    </lineage>
</organism>
<sequence length="56" mass="5831">MLQIKDMKKSFGKNEVVKGISFSIEKGESFGLLGPNGAGKSTTISMICGLLPVDAG</sequence>
<dbReference type="InterPro" id="IPR003439">
    <property type="entry name" value="ABC_transporter-like_ATP-bd"/>
</dbReference>
<comment type="similarity">
    <text evidence="1">Belongs to the ABC transporter superfamily.</text>
</comment>
<comment type="caution">
    <text evidence="6">The sequence shown here is derived from an EMBL/GenBank/DDBJ whole genome shotgun (WGS) entry which is preliminary data.</text>
</comment>
<dbReference type="Pfam" id="PF00005">
    <property type="entry name" value="ABC_tran"/>
    <property type="match status" value="1"/>
</dbReference>
<keyword evidence="4 6" id="KW-0067">ATP-binding</keyword>
<evidence type="ECO:0000256" key="1">
    <source>
        <dbReference type="ARBA" id="ARBA00005417"/>
    </source>
</evidence>
<dbReference type="PANTHER" id="PTHR42711:SF5">
    <property type="entry name" value="ABC TRANSPORTER ATP-BINDING PROTEIN NATA"/>
    <property type="match status" value="1"/>
</dbReference>
<dbReference type="SUPFAM" id="SSF52540">
    <property type="entry name" value="P-loop containing nucleoside triphosphate hydrolases"/>
    <property type="match status" value="1"/>
</dbReference>
<evidence type="ECO:0000259" key="5">
    <source>
        <dbReference type="Pfam" id="PF00005"/>
    </source>
</evidence>
<gene>
    <name evidence="6" type="ORF">RYX56_24140</name>
</gene>
<evidence type="ECO:0000256" key="2">
    <source>
        <dbReference type="ARBA" id="ARBA00022448"/>
    </source>
</evidence>
<evidence type="ECO:0000256" key="3">
    <source>
        <dbReference type="ARBA" id="ARBA00022741"/>
    </source>
</evidence>
<dbReference type="InterPro" id="IPR050763">
    <property type="entry name" value="ABC_transporter_ATP-binding"/>
</dbReference>
<keyword evidence="3" id="KW-0547">Nucleotide-binding</keyword>
<dbReference type="Proteomes" id="UP001287282">
    <property type="component" value="Unassembled WGS sequence"/>
</dbReference>
<accession>A0ABU3XHX5</accession>
<dbReference type="PANTHER" id="PTHR42711">
    <property type="entry name" value="ABC TRANSPORTER ATP-BINDING PROTEIN"/>
    <property type="match status" value="1"/>
</dbReference>
<keyword evidence="2" id="KW-0813">Transport</keyword>
<feature type="non-terminal residue" evidence="6">
    <location>
        <position position="56"/>
    </location>
</feature>
<evidence type="ECO:0000313" key="6">
    <source>
        <dbReference type="EMBL" id="MDV2687440.1"/>
    </source>
</evidence>
<dbReference type="Gene3D" id="3.40.50.300">
    <property type="entry name" value="P-loop containing nucleotide triphosphate hydrolases"/>
    <property type="match status" value="1"/>
</dbReference>
<name>A0ABU3XHX5_9BACI</name>
<proteinExistence type="inferred from homology"/>
<protein>
    <submittedName>
        <fullName evidence="6">ATP-binding cassette domain-containing protein</fullName>
    </submittedName>
</protein>
<dbReference type="InterPro" id="IPR027417">
    <property type="entry name" value="P-loop_NTPase"/>
</dbReference>
<keyword evidence="7" id="KW-1185">Reference proteome</keyword>
<dbReference type="EMBL" id="JAWJBA010000737">
    <property type="protein sequence ID" value="MDV2687440.1"/>
    <property type="molecule type" value="Genomic_DNA"/>
</dbReference>
<evidence type="ECO:0000256" key="4">
    <source>
        <dbReference type="ARBA" id="ARBA00022840"/>
    </source>
</evidence>
<evidence type="ECO:0000313" key="7">
    <source>
        <dbReference type="Proteomes" id="UP001287282"/>
    </source>
</evidence>
<feature type="domain" description="ABC transporter" evidence="5">
    <location>
        <begin position="17"/>
        <end position="56"/>
    </location>
</feature>